<dbReference type="Proteomes" id="UP001212042">
    <property type="component" value="Unassembled WGS sequence"/>
</dbReference>
<organism evidence="2 3">
    <name type="scientific">Pseudomonas aestuarii</name>
    <dbReference type="NCBI Taxonomy" id="3018340"/>
    <lineage>
        <taxon>Bacteria</taxon>
        <taxon>Pseudomonadati</taxon>
        <taxon>Pseudomonadota</taxon>
        <taxon>Gammaproteobacteria</taxon>
        <taxon>Pseudomonadales</taxon>
        <taxon>Pseudomonadaceae</taxon>
        <taxon>Pseudomonas</taxon>
    </lineage>
</organism>
<protein>
    <submittedName>
        <fullName evidence="2">Diguanylate cyclase</fullName>
        <ecNumber evidence="2">2.7.7.65</ecNumber>
    </submittedName>
</protein>
<dbReference type="InterPro" id="IPR000160">
    <property type="entry name" value="GGDEF_dom"/>
</dbReference>
<keyword evidence="2" id="KW-0808">Transferase</keyword>
<accession>A0ABT4X9H5</accession>
<dbReference type="EC" id="2.7.7.65" evidence="2"/>
<dbReference type="InterPro" id="IPR029787">
    <property type="entry name" value="Nucleotide_cyclase"/>
</dbReference>
<sequence>MVGDRPLIEVTVRLRAFVRGGEPVARLRGNEFILLGDAIGPGIATLICQAAPAMPQRKRSAKLGWCCIGREWAAPPAVGAGAR</sequence>
<reference evidence="2 3" key="1">
    <citation type="submission" date="2023-01" db="EMBL/GenBank/DDBJ databases">
        <title>Pseudomonas SA3-5T sp. nov., isolated from tidal flat sediment.</title>
        <authorList>
            <person name="Kim H.S."/>
            <person name="Kim J.-S."/>
            <person name="Suh M.K."/>
            <person name="Eom M.K."/>
            <person name="Lee J.-S."/>
        </authorList>
    </citation>
    <scope>NUCLEOTIDE SEQUENCE [LARGE SCALE GENOMIC DNA]</scope>
    <source>
        <strain evidence="2 3">SA3-5</strain>
    </source>
</reference>
<dbReference type="GO" id="GO:0052621">
    <property type="term" value="F:diguanylate cyclase activity"/>
    <property type="evidence" value="ECO:0007669"/>
    <property type="project" value="UniProtKB-EC"/>
</dbReference>
<proteinExistence type="predicted"/>
<dbReference type="SUPFAM" id="SSF55073">
    <property type="entry name" value="Nucleotide cyclase"/>
    <property type="match status" value="1"/>
</dbReference>
<dbReference type="EMBL" id="JAQJZJ010000001">
    <property type="protein sequence ID" value="MDA7085032.1"/>
    <property type="molecule type" value="Genomic_DNA"/>
</dbReference>
<dbReference type="Pfam" id="PF00990">
    <property type="entry name" value="GGDEF"/>
    <property type="match status" value="1"/>
</dbReference>
<name>A0ABT4X9H5_9PSED</name>
<evidence type="ECO:0000259" key="1">
    <source>
        <dbReference type="Pfam" id="PF00990"/>
    </source>
</evidence>
<keyword evidence="2" id="KW-0548">Nucleotidyltransferase</keyword>
<keyword evidence="3" id="KW-1185">Reference proteome</keyword>
<gene>
    <name evidence="2" type="ORF">PH586_01335</name>
</gene>
<feature type="domain" description="GGDEF" evidence="1">
    <location>
        <begin position="2"/>
        <end position="39"/>
    </location>
</feature>
<evidence type="ECO:0000313" key="3">
    <source>
        <dbReference type="Proteomes" id="UP001212042"/>
    </source>
</evidence>
<dbReference type="RefSeq" id="WP_271346440.1">
    <property type="nucleotide sequence ID" value="NZ_JAQJZJ010000001.1"/>
</dbReference>
<comment type="caution">
    <text evidence="2">The sequence shown here is derived from an EMBL/GenBank/DDBJ whole genome shotgun (WGS) entry which is preliminary data.</text>
</comment>
<evidence type="ECO:0000313" key="2">
    <source>
        <dbReference type="EMBL" id="MDA7085032.1"/>
    </source>
</evidence>